<accession>A0ABU1RMY7</accession>
<dbReference type="InterPro" id="IPR006620">
    <property type="entry name" value="Pro_4_hyd_alph"/>
</dbReference>
<proteinExistence type="predicted"/>
<dbReference type="EMBL" id="JAVDTT010000001">
    <property type="protein sequence ID" value="MDR6840138.1"/>
    <property type="molecule type" value="Genomic_DNA"/>
</dbReference>
<dbReference type="Pfam" id="PF13640">
    <property type="entry name" value="2OG-FeII_Oxy_3"/>
    <property type="match status" value="1"/>
</dbReference>
<evidence type="ECO:0000256" key="5">
    <source>
        <dbReference type="ARBA" id="ARBA00023002"/>
    </source>
</evidence>
<dbReference type="RefSeq" id="WP_310089962.1">
    <property type="nucleotide sequence ID" value="NZ_JAVDTT010000001.1"/>
</dbReference>
<keyword evidence="9" id="KW-1185">Reference proteome</keyword>
<protein>
    <submittedName>
        <fullName evidence="8">SM-20-related protein</fullName>
    </submittedName>
</protein>
<dbReference type="PANTHER" id="PTHR12907:SF26">
    <property type="entry name" value="HIF PROLYL HYDROXYLASE, ISOFORM C"/>
    <property type="match status" value="1"/>
</dbReference>
<keyword evidence="4" id="KW-0223">Dioxygenase</keyword>
<organism evidence="8 9">
    <name type="scientific">Pseudoxanthomonas sacheonensis</name>
    <dbReference type="NCBI Taxonomy" id="443615"/>
    <lineage>
        <taxon>Bacteria</taxon>
        <taxon>Pseudomonadati</taxon>
        <taxon>Pseudomonadota</taxon>
        <taxon>Gammaproteobacteria</taxon>
        <taxon>Lysobacterales</taxon>
        <taxon>Lysobacteraceae</taxon>
        <taxon>Pseudoxanthomonas</taxon>
    </lineage>
</organism>
<dbReference type="InterPro" id="IPR005123">
    <property type="entry name" value="Oxoglu/Fe-dep_dioxygenase_dom"/>
</dbReference>
<feature type="domain" description="Fe2OG dioxygenase" evidence="7">
    <location>
        <begin position="108"/>
        <end position="201"/>
    </location>
</feature>
<comment type="cofactor">
    <cofactor evidence="1">
        <name>L-ascorbate</name>
        <dbReference type="ChEBI" id="CHEBI:38290"/>
    </cofactor>
</comment>
<dbReference type="PANTHER" id="PTHR12907">
    <property type="entry name" value="EGL NINE HOMOLOG-RELATED"/>
    <property type="match status" value="1"/>
</dbReference>
<name>A0ABU1RMY7_9GAMM</name>
<evidence type="ECO:0000259" key="7">
    <source>
        <dbReference type="PROSITE" id="PS51471"/>
    </source>
</evidence>
<evidence type="ECO:0000256" key="6">
    <source>
        <dbReference type="ARBA" id="ARBA00023004"/>
    </source>
</evidence>
<evidence type="ECO:0000256" key="4">
    <source>
        <dbReference type="ARBA" id="ARBA00022964"/>
    </source>
</evidence>
<sequence length="204" mass="22352">MPSLPAAVLRDPAALAEALDEHGACLLLGFPSPSGTSGLRVELKRLQATDALRPAELGHGRSHHLRIAIRGDDTRWMDADSGAAATAYLSALRALRMAMNRRLFLGLEEEEAHFACYPSGASYHRHRDQFQDSDARVLSMVSYLNEDWLPEHGGALRLYLPQGTIDVLPHAGTSVVFLSGIEHEVLPATRERLSVAAWLRQRAA</sequence>
<dbReference type="Gene3D" id="2.60.120.620">
    <property type="entry name" value="q2cbj1_9rhob like domain"/>
    <property type="match status" value="1"/>
</dbReference>
<evidence type="ECO:0000256" key="3">
    <source>
        <dbReference type="ARBA" id="ARBA00022896"/>
    </source>
</evidence>
<evidence type="ECO:0000313" key="8">
    <source>
        <dbReference type="EMBL" id="MDR6840138.1"/>
    </source>
</evidence>
<comment type="caution">
    <text evidence="8">The sequence shown here is derived from an EMBL/GenBank/DDBJ whole genome shotgun (WGS) entry which is preliminary data.</text>
</comment>
<keyword evidence="2" id="KW-0479">Metal-binding</keyword>
<dbReference type="PROSITE" id="PS51471">
    <property type="entry name" value="FE2OG_OXY"/>
    <property type="match status" value="1"/>
</dbReference>
<dbReference type="Proteomes" id="UP001254759">
    <property type="component" value="Unassembled WGS sequence"/>
</dbReference>
<keyword evidence="5" id="KW-0560">Oxidoreductase</keyword>
<gene>
    <name evidence="8" type="ORF">J2W94_000402</name>
</gene>
<evidence type="ECO:0000256" key="2">
    <source>
        <dbReference type="ARBA" id="ARBA00022723"/>
    </source>
</evidence>
<dbReference type="InterPro" id="IPR051559">
    <property type="entry name" value="HIF_prolyl_hydroxylases"/>
</dbReference>
<evidence type="ECO:0000313" key="9">
    <source>
        <dbReference type="Proteomes" id="UP001254759"/>
    </source>
</evidence>
<keyword evidence="6" id="KW-0408">Iron</keyword>
<reference evidence="8 9" key="1">
    <citation type="submission" date="2023-07" db="EMBL/GenBank/DDBJ databases">
        <title>Sorghum-associated microbial communities from plants grown in Nebraska, USA.</title>
        <authorList>
            <person name="Schachtman D."/>
        </authorList>
    </citation>
    <scope>NUCLEOTIDE SEQUENCE [LARGE SCALE GENOMIC DNA]</scope>
    <source>
        <strain evidence="8 9">BE107</strain>
    </source>
</reference>
<keyword evidence="3" id="KW-0847">Vitamin C</keyword>
<dbReference type="InterPro" id="IPR044862">
    <property type="entry name" value="Pro_4_hyd_alph_FE2OG_OXY"/>
</dbReference>
<evidence type="ECO:0000256" key="1">
    <source>
        <dbReference type="ARBA" id="ARBA00001961"/>
    </source>
</evidence>
<dbReference type="SMART" id="SM00702">
    <property type="entry name" value="P4Hc"/>
    <property type="match status" value="1"/>
</dbReference>